<sequence>MWITADVEGQVGLTRASDGAISIVVQPCGLEIDMVAIKGLLILQTIEDFHQCSTPLLMRVAM</sequence>
<name>A0A0F6Z5P2_9CORY</name>
<gene>
    <name evidence="1" type="ORF">YH66_04245</name>
</gene>
<dbReference type="PATRIC" id="fig|92706.3.peg.879"/>
<evidence type="ECO:0000313" key="2">
    <source>
        <dbReference type="Proteomes" id="UP000034037"/>
    </source>
</evidence>
<protein>
    <submittedName>
        <fullName evidence="1">Uncharacterized protein</fullName>
    </submittedName>
</protein>
<keyword evidence="2" id="KW-1185">Reference proteome</keyword>
<dbReference type="Proteomes" id="UP000034037">
    <property type="component" value="Chromosome"/>
</dbReference>
<accession>A0A0F6Z5P2</accession>
<organism evidence="1 2">
    <name type="scientific">[Brevibacterium] flavum</name>
    <dbReference type="NCBI Taxonomy" id="92706"/>
    <lineage>
        <taxon>Bacteria</taxon>
        <taxon>Bacillati</taxon>
        <taxon>Actinomycetota</taxon>
        <taxon>Actinomycetes</taxon>
        <taxon>Mycobacteriales</taxon>
        <taxon>Corynebacteriaceae</taxon>
        <taxon>Corynebacterium</taxon>
    </lineage>
</organism>
<proteinExistence type="predicted"/>
<dbReference type="HOGENOM" id="CLU_2896447_0_0_11"/>
<dbReference type="AlphaFoldDB" id="A0A0F6Z5P2"/>
<dbReference type="EMBL" id="CP011309">
    <property type="protein sequence ID" value="AKF26822.1"/>
    <property type="molecule type" value="Genomic_DNA"/>
</dbReference>
<evidence type="ECO:0000313" key="1">
    <source>
        <dbReference type="EMBL" id="AKF26822.1"/>
    </source>
</evidence>
<reference evidence="1 2" key="1">
    <citation type="submission" date="2015-04" db="EMBL/GenBank/DDBJ databases">
        <title>Complete Genome Sequence of Brevibacterium flavum ATCC 15168.</title>
        <authorList>
            <person name="Ahn J."/>
            <person name="Park G."/>
            <person name="Jeon W."/>
            <person name="Jang Y."/>
            <person name="Jang M."/>
            <person name="Lee H."/>
            <person name="Lee H."/>
        </authorList>
    </citation>
    <scope>NUCLEOTIDE SEQUENCE [LARGE SCALE GENOMIC DNA]</scope>
    <source>
        <strain evidence="1 2">ATCC 15168</strain>
    </source>
</reference>